<dbReference type="PANTHER" id="PTHR45649:SF3">
    <property type="entry name" value="POLYAMINE TRANSPORTER TPO5"/>
    <property type="match status" value="1"/>
</dbReference>
<dbReference type="InterPro" id="IPR004840">
    <property type="entry name" value="Amino_acid_permease_CS"/>
</dbReference>
<proteinExistence type="predicted"/>
<feature type="transmembrane region" description="Helical" evidence="6">
    <location>
        <begin position="76"/>
        <end position="95"/>
    </location>
</feature>
<keyword evidence="4 6" id="KW-1133">Transmembrane helix</keyword>
<keyword evidence="2" id="KW-0813">Transport</keyword>
<reference evidence="7" key="1">
    <citation type="submission" date="2021-02" db="EMBL/GenBank/DDBJ databases">
        <authorList>
            <person name="Nowell W R."/>
        </authorList>
    </citation>
    <scope>NUCLEOTIDE SEQUENCE</scope>
</reference>
<feature type="transmembrane region" description="Helical" evidence="6">
    <location>
        <begin position="37"/>
        <end position="56"/>
    </location>
</feature>
<evidence type="ECO:0000313" key="7">
    <source>
        <dbReference type="EMBL" id="CAF0941117.1"/>
    </source>
</evidence>
<feature type="transmembrane region" description="Helical" evidence="6">
    <location>
        <begin position="379"/>
        <end position="399"/>
    </location>
</feature>
<evidence type="ECO:0000256" key="1">
    <source>
        <dbReference type="ARBA" id="ARBA00004141"/>
    </source>
</evidence>
<dbReference type="PROSITE" id="PS00218">
    <property type="entry name" value="AMINO_ACID_PERMEASE_1"/>
    <property type="match status" value="1"/>
</dbReference>
<feature type="transmembrane region" description="Helical" evidence="6">
    <location>
        <begin position="441"/>
        <end position="464"/>
    </location>
</feature>
<dbReference type="EMBL" id="CAJNON010000085">
    <property type="protein sequence ID" value="CAF0941117.1"/>
    <property type="molecule type" value="Genomic_DNA"/>
</dbReference>
<dbReference type="Gene3D" id="1.20.1740.10">
    <property type="entry name" value="Amino acid/polyamine transporter I"/>
    <property type="match status" value="1"/>
</dbReference>
<dbReference type="GO" id="GO:0022857">
    <property type="term" value="F:transmembrane transporter activity"/>
    <property type="evidence" value="ECO:0007669"/>
    <property type="project" value="InterPro"/>
</dbReference>
<name>A0A814CJU1_9BILA</name>
<feature type="transmembrane region" description="Helical" evidence="6">
    <location>
        <begin position="169"/>
        <end position="186"/>
    </location>
</feature>
<comment type="caution">
    <text evidence="7">The sequence shown here is derived from an EMBL/GenBank/DDBJ whole genome shotgun (WGS) entry which is preliminary data.</text>
</comment>
<keyword evidence="5 6" id="KW-0472">Membrane</keyword>
<sequence length="512" mass="55661">MYANESTSLMTATGHDEEVAVEEPDIKLAEMGYKAELPRSLSFFSVLGLSFAIMAVPAGESVTLNIGLTDGGPVTILYGWILVTIISICIAASLAEICSKYPTSGGVYYWSAILANKEWAPITSWITGWLNLVGNWTLTTAICFSCGQLILSGVGLWDETYIPATWHVVLMYWTVLLISLFINIFAAKHLDFINIICVYWTGVSILIIVISLLTMAKTGRRSAIYVFTEFDATSAGWPPVCAFFVGLLQSAYTLTGYGMLASMCEEVQNPEREVPRAMVYSVVAAGITGIIYIIPILFVMPSISKLLSIPTGQPIGYLFMTATGSTIGGLGLLGLIIGIQFFAAIGSLTATSRCLYAFSRDGAVPASKFWSRINKQYDIPLYALLLSTVIQGLLVFIYFGSSAAFNAFTGVSTICLSASYGLPIVILVFRGRHLVNNAPFSLGKFGYVINIVTILWILLAMVIFSMPTSIPVTASTMNYASVLFIFFAGISILWYIVWGREHFHGPPVTCSD</sequence>
<feature type="transmembrane region" description="Helical" evidence="6">
    <location>
        <begin position="136"/>
        <end position="157"/>
    </location>
</feature>
<accession>A0A814CJU1</accession>
<evidence type="ECO:0000256" key="2">
    <source>
        <dbReference type="ARBA" id="ARBA00022448"/>
    </source>
</evidence>
<keyword evidence="3 6" id="KW-0812">Transmembrane</keyword>
<dbReference type="GO" id="GO:0016020">
    <property type="term" value="C:membrane"/>
    <property type="evidence" value="ECO:0007669"/>
    <property type="project" value="UniProtKB-SubCell"/>
</dbReference>
<feature type="transmembrane region" description="Helical" evidence="6">
    <location>
        <begin position="405"/>
        <end position="429"/>
    </location>
</feature>
<feature type="transmembrane region" description="Helical" evidence="6">
    <location>
        <begin position="315"/>
        <end position="333"/>
    </location>
</feature>
<evidence type="ECO:0000256" key="5">
    <source>
        <dbReference type="ARBA" id="ARBA00023136"/>
    </source>
</evidence>
<dbReference type="PIRSF" id="PIRSF006060">
    <property type="entry name" value="AA_transporter"/>
    <property type="match status" value="1"/>
</dbReference>
<evidence type="ECO:0000313" key="8">
    <source>
        <dbReference type="Proteomes" id="UP000663891"/>
    </source>
</evidence>
<dbReference type="Pfam" id="PF13520">
    <property type="entry name" value="AA_permease_2"/>
    <property type="match status" value="1"/>
</dbReference>
<comment type="subcellular location">
    <subcellularLocation>
        <location evidence="1">Membrane</location>
        <topology evidence="1">Multi-pass membrane protein</topology>
    </subcellularLocation>
</comment>
<evidence type="ECO:0000256" key="6">
    <source>
        <dbReference type="SAM" id="Phobius"/>
    </source>
</evidence>
<feature type="transmembrane region" description="Helical" evidence="6">
    <location>
        <begin position="476"/>
        <end position="497"/>
    </location>
</feature>
<evidence type="ECO:0000256" key="3">
    <source>
        <dbReference type="ARBA" id="ARBA00022692"/>
    </source>
</evidence>
<dbReference type="Proteomes" id="UP000663891">
    <property type="component" value="Unassembled WGS sequence"/>
</dbReference>
<gene>
    <name evidence="7" type="ORF">VCS650_LOCUS11504</name>
</gene>
<dbReference type="GO" id="GO:0006865">
    <property type="term" value="P:amino acid transport"/>
    <property type="evidence" value="ECO:0007669"/>
    <property type="project" value="InterPro"/>
</dbReference>
<evidence type="ECO:0000256" key="4">
    <source>
        <dbReference type="ARBA" id="ARBA00022989"/>
    </source>
</evidence>
<dbReference type="InterPro" id="IPR002293">
    <property type="entry name" value="AA/rel_permease1"/>
</dbReference>
<feature type="transmembrane region" description="Helical" evidence="6">
    <location>
        <begin position="192"/>
        <end position="216"/>
    </location>
</feature>
<dbReference type="PANTHER" id="PTHR45649">
    <property type="entry name" value="AMINO-ACID PERMEASE BAT1"/>
    <property type="match status" value="1"/>
</dbReference>
<dbReference type="OrthoDB" id="3900342at2759"/>
<feature type="transmembrane region" description="Helical" evidence="6">
    <location>
        <begin position="277"/>
        <end position="303"/>
    </location>
</feature>
<protein>
    <submittedName>
        <fullName evidence="7">Uncharacterized protein</fullName>
    </submittedName>
</protein>
<organism evidence="7 8">
    <name type="scientific">Adineta steineri</name>
    <dbReference type="NCBI Taxonomy" id="433720"/>
    <lineage>
        <taxon>Eukaryota</taxon>
        <taxon>Metazoa</taxon>
        <taxon>Spiralia</taxon>
        <taxon>Gnathifera</taxon>
        <taxon>Rotifera</taxon>
        <taxon>Eurotatoria</taxon>
        <taxon>Bdelloidea</taxon>
        <taxon>Adinetida</taxon>
        <taxon>Adinetidae</taxon>
        <taxon>Adineta</taxon>
    </lineage>
</organism>
<dbReference type="AlphaFoldDB" id="A0A814CJU1"/>
<feature type="transmembrane region" description="Helical" evidence="6">
    <location>
        <begin position="237"/>
        <end position="257"/>
    </location>
</feature>